<sequence>MTVSDRQKDLLSAVAEVFPSTGHRFCLRHIMNNINRLGCSLTVNERRLICSMARSDCESDLKFFTNEMKKKKADAVVYLESINLKRCVKYKFQEEFKIATYDEITSNLSEQANNWMGTELRSVKPLHVFHLYFLKLSEILSEKRQVAASMIIKRGITRLVDVLEDKLKELTEASKKCKFIPCMEGGYSVQYLGPVLPSGYEHPQRFADLPTQ</sequence>
<proteinExistence type="predicted"/>
<accession>K3WPC3</accession>
<name>K3WPC3_GLOUD</name>
<dbReference type="EnsemblProtists" id="PYU1_T006815">
    <property type="protein sequence ID" value="PYU1_T006815"/>
    <property type="gene ID" value="PYU1_G006801"/>
</dbReference>
<dbReference type="HOGENOM" id="CLU_113173_0_0_1"/>
<protein>
    <recommendedName>
        <fullName evidence="1">MULE transposase domain-containing protein</fullName>
    </recommendedName>
</protein>
<dbReference type="Pfam" id="PF10551">
    <property type="entry name" value="MULE"/>
    <property type="match status" value="1"/>
</dbReference>
<dbReference type="EMBL" id="GL376635">
    <property type="status" value="NOT_ANNOTATED_CDS"/>
    <property type="molecule type" value="Genomic_DNA"/>
</dbReference>
<dbReference type="PANTHER" id="PTHR31973:SF187">
    <property type="entry name" value="MUTATOR TRANSPOSASE MUDRA PROTEIN"/>
    <property type="match status" value="1"/>
</dbReference>
<reference evidence="3" key="1">
    <citation type="journal article" date="2010" name="Genome Biol.">
        <title>Genome sequence of the necrotrophic plant pathogen Pythium ultimum reveals original pathogenicity mechanisms and effector repertoire.</title>
        <authorList>
            <person name="Levesque C.A."/>
            <person name="Brouwer H."/>
            <person name="Cano L."/>
            <person name="Hamilton J.P."/>
            <person name="Holt C."/>
            <person name="Huitema E."/>
            <person name="Raffaele S."/>
            <person name="Robideau G.P."/>
            <person name="Thines M."/>
            <person name="Win J."/>
            <person name="Zerillo M.M."/>
            <person name="Beakes G.W."/>
            <person name="Boore J.L."/>
            <person name="Busam D."/>
            <person name="Dumas B."/>
            <person name="Ferriera S."/>
            <person name="Fuerstenberg S.I."/>
            <person name="Gachon C.M."/>
            <person name="Gaulin E."/>
            <person name="Govers F."/>
            <person name="Grenville-Briggs L."/>
            <person name="Horner N."/>
            <person name="Hostetler J."/>
            <person name="Jiang R.H."/>
            <person name="Johnson J."/>
            <person name="Krajaejun T."/>
            <person name="Lin H."/>
            <person name="Meijer H.J."/>
            <person name="Moore B."/>
            <person name="Morris P."/>
            <person name="Phuntmart V."/>
            <person name="Puiu D."/>
            <person name="Shetty J."/>
            <person name="Stajich J.E."/>
            <person name="Tripathy S."/>
            <person name="Wawra S."/>
            <person name="van West P."/>
            <person name="Whitty B.R."/>
            <person name="Coutinho P.M."/>
            <person name="Henrissat B."/>
            <person name="Martin F."/>
            <person name="Thomas P.D."/>
            <person name="Tyler B.M."/>
            <person name="De Vries R.P."/>
            <person name="Kamoun S."/>
            <person name="Yandell M."/>
            <person name="Tisserat N."/>
            <person name="Buell C.R."/>
        </authorList>
    </citation>
    <scope>NUCLEOTIDE SEQUENCE</scope>
    <source>
        <strain evidence="3">DAOM:BR144</strain>
    </source>
</reference>
<dbReference type="InParanoid" id="K3WPC3"/>
<evidence type="ECO:0000259" key="1">
    <source>
        <dbReference type="Pfam" id="PF10551"/>
    </source>
</evidence>
<dbReference type="OMA" id="HGIHASE"/>
<dbReference type="Proteomes" id="UP000019132">
    <property type="component" value="Unassembled WGS sequence"/>
</dbReference>
<evidence type="ECO:0000313" key="3">
    <source>
        <dbReference type="Proteomes" id="UP000019132"/>
    </source>
</evidence>
<dbReference type="AlphaFoldDB" id="K3WPC3"/>
<dbReference type="InterPro" id="IPR018289">
    <property type="entry name" value="MULE_transposase_dom"/>
</dbReference>
<keyword evidence="3" id="KW-1185">Reference proteome</keyword>
<reference evidence="3" key="2">
    <citation type="submission" date="2010-04" db="EMBL/GenBank/DDBJ databases">
        <authorList>
            <person name="Buell R."/>
            <person name="Hamilton J."/>
            <person name="Hostetler J."/>
        </authorList>
    </citation>
    <scope>NUCLEOTIDE SEQUENCE [LARGE SCALE GENOMIC DNA]</scope>
    <source>
        <strain evidence="3">DAOM:BR144</strain>
    </source>
</reference>
<organism evidence="2 3">
    <name type="scientific">Globisporangium ultimum (strain ATCC 200006 / CBS 805.95 / DAOM BR144)</name>
    <name type="common">Pythium ultimum</name>
    <dbReference type="NCBI Taxonomy" id="431595"/>
    <lineage>
        <taxon>Eukaryota</taxon>
        <taxon>Sar</taxon>
        <taxon>Stramenopiles</taxon>
        <taxon>Oomycota</taxon>
        <taxon>Peronosporomycetes</taxon>
        <taxon>Pythiales</taxon>
        <taxon>Pythiaceae</taxon>
        <taxon>Globisporangium</taxon>
    </lineage>
</organism>
<dbReference type="STRING" id="431595.K3WPC3"/>
<dbReference type="PANTHER" id="PTHR31973">
    <property type="entry name" value="POLYPROTEIN, PUTATIVE-RELATED"/>
    <property type="match status" value="1"/>
</dbReference>
<dbReference type="VEuPathDB" id="FungiDB:PYU1_G006801"/>
<feature type="domain" description="MULE transposase" evidence="1">
    <location>
        <begin position="2"/>
        <end position="33"/>
    </location>
</feature>
<reference evidence="2" key="3">
    <citation type="submission" date="2015-02" db="UniProtKB">
        <authorList>
            <consortium name="EnsemblProtists"/>
        </authorList>
    </citation>
    <scope>IDENTIFICATION</scope>
    <source>
        <strain evidence="2">DAOM BR144</strain>
    </source>
</reference>
<evidence type="ECO:0000313" key="2">
    <source>
        <dbReference type="EnsemblProtists" id="PYU1_T006815"/>
    </source>
</evidence>